<name>A0ABN1VPN0_9MICO</name>
<dbReference type="InterPro" id="IPR058323">
    <property type="entry name" value="DUF8010"/>
</dbReference>
<sequence length="226" mass="23647">MTESFTLVDSLALGDLHVFLGRAARVDDGSVRLIGGAGVLAVYVSVLHPAGLLDNSPTVLGLRTFALGAKDTFDAVVPVRSLIGRVESAVEESADSFGEPVTVSLPMSVSTVTWAAITPPRGGWVAIDSVAGEVLETAAREGIDEVAQAVPNGVGEAIVHKVRTEVWGRPLDNPDYLPAGAGFAAVSLGFLGEDDSASVYESGAWTRITTKRGHVLVKRRAWSVAR</sequence>
<organism evidence="3 4">
    <name type="scientific">Rhodoglobus aureus</name>
    <dbReference type="NCBI Taxonomy" id="191497"/>
    <lineage>
        <taxon>Bacteria</taxon>
        <taxon>Bacillati</taxon>
        <taxon>Actinomycetota</taxon>
        <taxon>Actinomycetes</taxon>
        <taxon>Micrococcales</taxon>
        <taxon>Microbacteriaceae</taxon>
        <taxon>Rhodoglobus</taxon>
    </lineage>
</organism>
<dbReference type="EMBL" id="BAAAKW010000026">
    <property type="protein sequence ID" value="GAA1215880.1"/>
    <property type="molecule type" value="Genomic_DNA"/>
</dbReference>
<protein>
    <submittedName>
        <fullName evidence="3">Uncharacterized protein</fullName>
    </submittedName>
</protein>
<feature type="domain" description="DUF8010" evidence="1">
    <location>
        <begin position="2"/>
        <end position="94"/>
    </location>
</feature>
<evidence type="ECO:0000259" key="1">
    <source>
        <dbReference type="Pfam" id="PF26035"/>
    </source>
</evidence>
<dbReference type="InterPro" id="IPR058498">
    <property type="entry name" value="DUF8185"/>
</dbReference>
<comment type="caution">
    <text evidence="3">The sequence shown here is derived from an EMBL/GenBank/DDBJ whole genome shotgun (WGS) entry which is preliminary data.</text>
</comment>
<dbReference type="Proteomes" id="UP001500943">
    <property type="component" value="Unassembled WGS sequence"/>
</dbReference>
<evidence type="ECO:0000313" key="4">
    <source>
        <dbReference type="Proteomes" id="UP001500943"/>
    </source>
</evidence>
<reference evidence="3 4" key="1">
    <citation type="journal article" date="2019" name="Int. J. Syst. Evol. Microbiol.">
        <title>The Global Catalogue of Microorganisms (GCM) 10K type strain sequencing project: providing services to taxonomists for standard genome sequencing and annotation.</title>
        <authorList>
            <consortium name="The Broad Institute Genomics Platform"/>
            <consortium name="The Broad Institute Genome Sequencing Center for Infectious Disease"/>
            <person name="Wu L."/>
            <person name="Ma J."/>
        </authorList>
    </citation>
    <scope>NUCLEOTIDE SEQUENCE [LARGE SCALE GENOMIC DNA]</scope>
    <source>
        <strain evidence="3 4">JCM 12762</strain>
    </source>
</reference>
<proteinExistence type="predicted"/>
<accession>A0ABN1VPN0</accession>
<evidence type="ECO:0000313" key="3">
    <source>
        <dbReference type="EMBL" id="GAA1215880.1"/>
    </source>
</evidence>
<gene>
    <name evidence="3" type="ORF">GCM10009655_13990</name>
</gene>
<dbReference type="RefSeq" id="WP_343924457.1">
    <property type="nucleotide sequence ID" value="NZ_BAAAKW010000026.1"/>
</dbReference>
<keyword evidence="4" id="KW-1185">Reference proteome</keyword>
<dbReference type="Pfam" id="PF26572">
    <property type="entry name" value="DUF8185"/>
    <property type="match status" value="1"/>
</dbReference>
<evidence type="ECO:0000259" key="2">
    <source>
        <dbReference type="Pfam" id="PF26572"/>
    </source>
</evidence>
<feature type="domain" description="DUF8185" evidence="2">
    <location>
        <begin position="119"/>
        <end position="221"/>
    </location>
</feature>
<dbReference type="Pfam" id="PF26035">
    <property type="entry name" value="DUF8010"/>
    <property type="match status" value="1"/>
</dbReference>